<dbReference type="EMBL" id="JBBKZT010000020">
    <property type="protein sequence ID" value="MEJ8851156.1"/>
    <property type="molecule type" value="Genomic_DNA"/>
</dbReference>
<dbReference type="CDD" id="cd05233">
    <property type="entry name" value="SDR_c"/>
    <property type="match status" value="1"/>
</dbReference>
<gene>
    <name evidence="3" type="ORF">WKW82_31280</name>
</gene>
<accession>A0ABU8WUE0</accession>
<dbReference type="InterPro" id="IPR002347">
    <property type="entry name" value="SDR_fam"/>
</dbReference>
<sequence length="292" mass="30916">MTETTQSEAPVDNRPLDWMRRSTIEGFAALIVGGGSGMGAATARTFAANGGLVMVADLRSEHAERVAAEVVANGGKAIAIAMDVSNPQDIERAVKATVDAYGRLDVLINAATWSQNALLEDVDMADWANAFQTNVHGPLLLARACLPYLRKSPAPAIVHVASLAGVVGYARKSAYGPTKGALITLSRQMALEWAVDNIRVNVVIPGTIDSPLARKMIKPEVLADRQRTIPLGRLGFPSEMADLAVFLASPAASFITGQAINCCGGFSINSFVVPAGMTETLREVRQREASES</sequence>
<dbReference type="EC" id="1.-.-.-" evidence="3"/>
<name>A0ABU8WUE0_9BURK</name>
<dbReference type="NCBIfam" id="NF005559">
    <property type="entry name" value="PRK07231.1"/>
    <property type="match status" value="1"/>
</dbReference>
<dbReference type="RefSeq" id="WP_340346690.1">
    <property type="nucleotide sequence ID" value="NZ_JBBKZT010000020.1"/>
</dbReference>
<dbReference type="Gene3D" id="3.40.50.720">
    <property type="entry name" value="NAD(P)-binding Rossmann-like Domain"/>
    <property type="match status" value="1"/>
</dbReference>
<keyword evidence="4" id="KW-1185">Reference proteome</keyword>
<comment type="similarity">
    <text evidence="1">Belongs to the short-chain dehydrogenases/reductases (SDR) family.</text>
</comment>
<dbReference type="PANTHER" id="PTHR24321:SF8">
    <property type="entry name" value="ESTRADIOL 17-BETA-DEHYDROGENASE 8-RELATED"/>
    <property type="match status" value="1"/>
</dbReference>
<dbReference type="InterPro" id="IPR036291">
    <property type="entry name" value="NAD(P)-bd_dom_sf"/>
</dbReference>
<evidence type="ECO:0000313" key="3">
    <source>
        <dbReference type="EMBL" id="MEJ8851156.1"/>
    </source>
</evidence>
<keyword evidence="2 3" id="KW-0560">Oxidoreductase</keyword>
<dbReference type="SUPFAM" id="SSF51735">
    <property type="entry name" value="NAD(P)-binding Rossmann-fold domains"/>
    <property type="match status" value="1"/>
</dbReference>
<protein>
    <submittedName>
        <fullName evidence="3">SDR family oxidoreductase</fullName>
        <ecNumber evidence="3">1.-.-.-</ecNumber>
    </submittedName>
</protein>
<dbReference type="Proteomes" id="UP001385892">
    <property type="component" value="Unassembled WGS sequence"/>
</dbReference>
<evidence type="ECO:0000313" key="4">
    <source>
        <dbReference type="Proteomes" id="UP001385892"/>
    </source>
</evidence>
<dbReference type="GO" id="GO:0016491">
    <property type="term" value="F:oxidoreductase activity"/>
    <property type="evidence" value="ECO:0007669"/>
    <property type="project" value="UniProtKB-KW"/>
</dbReference>
<reference evidence="3 4" key="1">
    <citation type="submission" date="2024-03" db="EMBL/GenBank/DDBJ databases">
        <title>Novel species of the genus Variovorax.</title>
        <authorList>
            <person name="Liu Q."/>
            <person name="Xin Y.-H."/>
        </authorList>
    </citation>
    <scope>NUCLEOTIDE SEQUENCE [LARGE SCALE GENOMIC DNA]</scope>
    <source>
        <strain evidence="3 4">KACC 18900</strain>
    </source>
</reference>
<evidence type="ECO:0000256" key="2">
    <source>
        <dbReference type="ARBA" id="ARBA00023002"/>
    </source>
</evidence>
<dbReference type="PRINTS" id="PR00081">
    <property type="entry name" value="GDHRDH"/>
</dbReference>
<evidence type="ECO:0000256" key="1">
    <source>
        <dbReference type="ARBA" id="ARBA00006484"/>
    </source>
</evidence>
<proteinExistence type="inferred from homology"/>
<organism evidence="3 4">
    <name type="scientific">Variovorax rhizosphaerae</name>
    <dbReference type="NCBI Taxonomy" id="1836200"/>
    <lineage>
        <taxon>Bacteria</taxon>
        <taxon>Pseudomonadati</taxon>
        <taxon>Pseudomonadota</taxon>
        <taxon>Betaproteobacteria</taxon>
        <taxon>Burkholderiales</taxon>
        <taxon>Comamonadaceae</taxon>
        <taxon>Variovorax</taxon>
    </lineage>
</organism>
<comment type="caution">
    <text evidence="3">The sequence shown here is derived from an EMBL/GenBank/DDBJ whole genome shotgun (WGS) entry which is preliminary data.</text>
</comment>
<dbReference type="Pfam" id="PF13561">
    <property type="entry name" value="adh_short_C2"/>
    <property type="match status" value="1"/>
</dbReference>
<dbReference type="PANTHER" id="PTHR24321">
    <property type="entry name" value="DEHYDROGENASES, SHORT CHAIN"/>
    <property type="match status" value="1"/>
</dbReference>